<sequence length="292" mass="32652">MKIVTHIGAHETDRGRLLNCLLRNAGMLRERGVEVPRPSVYRRYLLGVLSAMTEAPEADAHLRREMQDLFLPEGGCARLILANSSFACRPKDIFRGGRLYGAAAARMRNFARVFPDCAFEIHLGVSSMAHFIPALVTTYPHFGYGEFLNGADPARLSWVPLLRDLRAALPEAGLTVWCDEETPLIWSDLMHAITGLGPDVPMEGELEMLQELLPEEVLARLVRFLAAHPPKDPARRHRIIEAYLSRAALDEKLELEVELPGWDDRLIDVLHGAYARDLDTIAVMPGVRFISA</sequence>
<dbReference type="STRING" id="871652.SAMN04515673_101403"/>
<dbReference type="RefSeq" id="WP_092076068.1">
    <property type="nucleotide sequence ID" value="NZ_FOYI01000001.1"/>
</dbReference>
<accession>A0A1I6CUP0</accession>
<keyword evidence="2" id="KW-1185">Reference proteome</keyword>
<name>A0A1I6CUP0_9RHOB</name>
<evidence type="ECO:0000313" key="1">
    <source>
        <dbReference type="EMBL" id="SFQ96919.1"/>
    </source>
</evidence>
<protein>
    <recommendedName>
        <fullName evidence="3">Sulfotransferase family protein</fullName>
    </recommendedName>
</protein>
<dbReference type="Proteomes" id="UP000199302">
    <property type="component" value="Unassembled WGS sequence"/>
</dbReference>
<reference evidence="1 2" key="1">
    <citation type="submission" date="2016-10" db="EMBL/GenBank/DDBJ databases">
        <authorList>
            <person name="de Groot N.N."/>
        </authorList>
    </citation>
    <scope>NUCLEOTIDE SEQUENCE [LARGE SCALE GENOMIC DNA]</scope>
    <source>
        <strain evidence="2">KMM 9023,NRIC 0796,JCM 17311,KCTC 23692</strain>
    </source>
</reference>
<organism evidence="1 2">
    <name type="scientific">Poseidonocella sedimentorum</name>
    <dbReference type="NCBI Taxonomy" id="871652"/>
    <lineage>
        <taxon>Bacteria</taxon>
        <taxon>Pseudomonadati</taxon>
        <taxon>Pseudomonadota</taxon>
        <taxon>Alphaproteobacteria</taxon>
        <taxon>Rhodobacterales</taxon>
        <taxon>Roseobacteraceae</taxon>
        <taxon>Poseidonocella</taxon>
    </lineage>
</organism>
<evidence type="ECO:0000313" key="2">
    <source>
        <dbReference type="Proteomes" id="UP000199302"/>
    </source>
</evidence>
<dbReference type="AlphaFoldDB" id="A0A1I6CUP0"/>
<proteinExistence type="predicted"/>
<gene>
    <name evidence="1" type="ORF">SAMN04515673_101403</name>
</gene>
<dbReference type="OrthoDB" id="7816979at2"/>
<evidence type="ECO:0008006" key="3">
    <source>
        <dbReference type="Google" id="ProtNLM"/>
    </source>
</evidence>
<dbReference type="EMBL" id="FOYI01000001">
    <property type="protein sequence ID" value="SFQ96919.1"/>
    <property type="molecule type" value="Genomic_DNA"/>
</dbReference>